<protein>
    <submittedName>
        <fullName evidence="1">Retrotransposon-like protein 1</fullName>
    </submittedName>
</protein>
<reference evidence="1" key="1">
    <citation type="submission" date="2022-04" db="EMBL/GenBank/DDBJ databases">
        <title>Genome of the entomopathogenic fungus Entomophthora muscae.</title>
        <authorList>
            <person name="Elya C."/>
            <person name="Lovett B.R."/>
            <person name="Lee E."/>
            <person name="Macias A.M."/>
            <person name="Hajek A.E."/>
            <person name="De Bivort B.L."/>
            <person name="Kasson M.T."/>
            <person name="De Fine Licht H.H."/>
            <person name="Stajich J.E."/>
        </authorList>
    </citation>
    <scope>NUCLEOTIDE SEQUENCE</scope>
    <source>
        <strain evidence="1">Berkeley</strain>
    </source>
</reference>
<accession>A0ACC2U9P5</accession>
<gene>
    <name evidence="1" type="primary">RTL1_19</name>
    <name evidence="1" type="ORF">DSO57_1033824</name>
</gene>
<evidence type="ECO:0000313" key="1">
    <source>
        <dbReference type="EMBL" id="KAJ9083533.1"/>
    </source>
</evidence>
<dbReference type="Proteomes" id="UP001165960">
    <property type="component" value="Unassembled WGS sequence"/>
</dbReference>
<sequence length="250" mass="27677">MDSLTKEAVKWNRKYLPTNIDATSRLLPSTKTFSSKMGSLPTPPPGTGTSPGGFQLTSEENLRRKTNKLFLYCGPKDHLFALCPLSKQQTPVTSSTSIFSLASKDFSSSPAVLVIVHSYFSKVKVLTLFDTGANTIFIKKELADTLGLPLYGLRDVKVGKSTYTKAASIIQSVTFDLEGSLVHIRCNSTPKLSYSFILEFLWPKKYLLNFYYIKNKVTFICNNALSLTPLITDTLLSTSTSFQLMSLDVP</sequence>
<evidence type="ECO:0000313" key="2">
    <source>
        <dbReference type="Proteomes" id="UP001165960"/>
    </source>
</evidence>
<name>A0ACC2U9P5_9FUNG</name>
<comment type="caution">
    <text evidence="1">The sequence shown here is derived from an EMBL/GenBank/DDBJ whole genome shotgun (WGS) entry which is preliminary data.</text>
</comment>
<dbReference type="EMBL" id="QTSX02000982">
    <property type="protein sequence ID" value="KAJ9083533.1"/>
    <property type="molecule type" value="Genomic_DNA"/>
</dbReference>
<proteinExistence type="predicted"/>
<keyword evidence="2" id="KW-1185">Reference proteome</keyword>
<organism evidence="1 2">
    <name type="scientific">Entomophthora muscae</name>
    <dbReference type="NCBI Taxonomy" id="34485"/>
    <lineage>
        <taxon>Eukaryota</taxon>
        <taxon>Fungi</taxon>
        <taxon>Fungi incertae sedis</taxon>
        <taxon>Zoopagomycota</taxon>
        <taxon>Entomophthoromycotina</taxon>
        <taxon>Entomophthoromycetes</taxon>
        <taxon>Entomophthorales</taxon>
        <taxon>Entomophthoraceae</taxon>
        <taxon>Entomophthora</taxon>
    </lineage>
</organism>